<reference evidence="3" key="1">
    <citation type="journal article" date="2018" name="BMC Genomics">
        <title>Comparative genomic, transcriptomic, and proteomic reannotation of human herpesvirus 6.</title>
        <authorList>
            <person name="Greninger A.L."/>
            <person name="Knudsen G.M."/>
            <person name="Roychoudhury P."/>
            <person name="Hanson D.J."/>
            <person name="Sedlak R.H."/>
            <person name="Xie H."/>
            <person name="Guan J."/>
            <person name="Nguyen T."/>
            <person name="Peddu V."/>
            <person name="Boeckh M."/>
            <person name="Huang M.L."/>
            <person name="Cook L."/>
            <person name="Depledge D.P."/>
            <person name="Zerr D.M."/>
            <person name="Koelle D.M."/>
            <person name="Gantt S."/>
            <person name="Yoshikawa T."/>
            <person name="Caserta M."/>
            <person name="Hill J.A."/>
            <person name="Jerome K.R."/>
        </authorList>
    </citation>
    <scope>NUCLEOTIDE SEQUENCE</scope>
    <source>
        <strain evidence="2">NY-214</strain>
        <strain evidence="3">NY-393</strain>
        <strain evidence="4">NY-405</strain>
    </source>
</reference>
<proteinExistence type="predicted"/>
<dbReference type="EMBL" id="KY290215">
    <property type="protein sequence ID" value="QFW10756.1"/>
    <property type="molecule type" value="Genomic_DNA"/>
</dbReference>
<dbReference type="EMBL" id="KY290215">
    <property type="protein sequence ID" value="QFW10744.1"/>
    <property type="molecule type" value="Genomic_DNA"/>
</dbReference>
<dbReference type="EMBL" id="KY290219">
    <property type="protein sequence ID" value="QFW25494.1"/>
    <property type="molecule type" value="Genomic_DNA"/>
</dbReference>
<evidence type="ECO:0000256" key="1">
    <source>
        <dbReference type="SAM" id="MobiDB-lite"/>
    </source>
</evidence>
<feature type="region of interest" description="Disordered" evidence="1">
    <location>
        <begin position="23"/>
        <end position="55"/>
    </location>
</feature>
<dbReference type="EMBL" id="KY290219">
    <property type="protein sequence ID" value="QFW25517.1"/>
    <property type="molecule type" value="Genomic_DNA"/>
</dbReference>
<evidence type="ECO:0000313" key="3">
    <source>
        <dbReference type="EMBL" id="QFW10744.1"/>
    </source>
</evidence>
<sequence length="72" mass="7881">MHVIVGVPLFSSLVSVPIKQQKTSAHAKASHRPDVTTGVPGTRVSARTGDAAYSHRREPLRRVTQSYPVAYR</sequence>
<evidence type="ECO:0000313" key="2">
    <source>
        <dbReference type="EMBL" id="QFV60975.1"/>
    </source>
</evidence>
<protein>
    <submittedName>
        <fullName evidence="3">Uncharacterized protein</fullName>
    </submittedName>
</protein>
<dbReference type="EMBL" id="KY290194">
    <property type="protein sequence ID" value="QFV60986.1"/>
    <property type="molecule type" value="Genomic_DNA"/>
</dbReference>
<accession>A0A5P9T8C6</accession>
<organism evidence="3">
    <name type="scientific">Human betaherpesvirus 6</name>
    <dbReference type="NCBI Taxonomy" id="10368"/>
    <lineage>
        <taxon>Viruses</taxon>
        <taxon>Duplodnaviria</taxon>
        <taxon>Heunggongvirae</taxon>
        <taxon>Peploviricota</taxon>
        <taxon>Herviviricetes</taxon>
        <taxon>Herpesvirales</taxon>
        <taxon>Orthoherpesviridae</taxon>
        <taxon>Betaherpesvirinae</taxon>
        <taxon>Roseolovirus</taxon>
    </lineage>
</organism>
<name>A0A5P9T8C6_9BETA</name>
<evidence type="ECO:0000313" key="4">
    <source>
        <dbReference type="EMBL" id="QFW25494.1"/>
    </source>
</evidence>
<dbReference type="EMBL" id="KY290194">
    <property type="protein sequence ID" value="QFV60975.1"/>
    <property type="molecule type" value="Genomic_DNA"/>
</dbReference>